<dbReference type="EMBL" id="CP049057">
    <property type="protein sequence ID" value="QIE58400.1"/>
    <property type="molecule type" value="Genomic_DNA"/>
</dbReference>
<dbReference type="AlphaFoldDB" id="A0A6G6GIS4"/>
<dbReference type="InterPro" id="IPR036567">
    <property type="entry name" value="RHF-like"/>
</dbReference>
<dbReference type="RefSeq" id="WP_164678406.1">
    <property type="nucleotide sequence ID" value="NZ_CP049057.1"/>
</dbReference>
<dbReference type="SUPFAM" id="SSF69754">
    <property type="entry name" value="Ribosome binding protein Y (YfiA homologue)"/>
    <property type="match status" value="1"/>
</dbReference>
<proteinExistence type="predicted"/>
<keyword evidence="2" id="KW-1185">Reference proteome</keyword>
<accession>A0A6G6GIS4</accession>
<sequence length="100" mass="11201">MNINFEYKDVSASPRLEAMATEKLEKLEAKYDFIVTTDVYFKTEKTSSADSGMITEVRMNVPGTTLFAESNLGSFEASLAKVVGEVGVQLRKRKEKMQSH</sequence>
<dbReference type="KEGG" id="mgel:G5B37_02115"/>
<name>A0A6G6GIS4_9FLAO</name>
<dbReference type="Proteomes" id="UP000505306">
    <property type="component" value="Chromosome"/>
</dbReference>
<dbReference type="Gene3D" id="3.30.160.100">
    <property type="entry name" value="Ribosome hibernation promotion factor-like"/>
    <property type="match status" value="1"/>
</dbReference>
<reference evidence="1 2" key="1">
    <citation type="submission" date="2020-02" db="EMBL/GenBank/DDBJ databases">
        <title>Complete genome sequence of Flavobacteriaceae bacterium.</title>
        <authorList>
            <person name="Kim S.-J."/>
            <person name="Kim Y.-S."/>
            <person name="Kim K.-H."/>
        </authorList>
    </citation>
    <scope>NUCLEOTIDE SEQUENCE [LARGE SCALE GENOMIC DNA]</scope>
    <source>
        <strain evidence="1 2">RR4-40</strain>
    </source>
</reference>
<evidence type="ECO:0000313" key="1">
    <source>
        <dbReference type="EMBL" id="QIE58400.1"/>
    </source>
</evidence>
<evidence type="ECO:0000313" key="2">
    <source>
        <dbReference type="Proteomes" id="UP000505306"/>
    </source>
</evidence>
<gene>
    <name evidence="1" type="ORF">G5B37_02115</name>
</gene>
<protein>
    <submittedName>
        <fullName evidence="1">HPF/RaiA family ribosome-associated protein</fullName>
    </submittedName>
</protein>
<dbReference type="Pfam" id="PF02482">
    <property type="entry name" value="Ribosomal_S30AE"/>
    <property type="match status" value="1"/>
</dbReference>
<organism evidence="1 2">
    <name type="scientific">Rasiella rasia</name>
    <dbReference type="NCBI Taxonomy" id="2744027"/>
    <lineage>
        <taxon>Bacteria</taxon>
        <taxon>Pseudomonadati</taxon>
        <taxon>Bacteroidota</taxon>
        <taxon>Flavobacteriia</taxon>
        <taxon>Flavobacteriales</taxon>
        <taxon>Flavobacteriaceae</taxon>
        <taxon>Rasiella</taxon>
    </lineage>
</organism>
<dbReference type="InterPro" id="IPR003489">
    <property type="entry name" value="RHF/RaiA"/>
</dbReference>